<dbReference type="PROSITE" id="PS50801">
    <property type="entry name" value="STAS"/>
    <property type="match status" value="1"/>
</dbReference>
<dbReference type="InterPro" id="IPR014710">
    <property type="entry name" value="RmlC-like_jellyroll"/>
</dbReference>
<dbReference type="InterPro" id="IPR000595">
    <property type="entry name" value="cNMP-bd_dom"/>
</dbReference>
<feature type="compositionally biased region" description="Basic and acidic residues" evidence="5">
    <location>
        <begin position="1"/>
        <end position="21"/>
    </location>
</feature>
<evidence type="ECO:0000256" key="5">
    <source>
        <dbReference type="SAM" id="MobiDB-lite"/>
    </source>
</evidence>
<dbReference type="Gene3D" id="3.30.750.24">
    <property type="entry name" value="STAS domain"/>
    <property type="match status" value="1"/>
</dbReference>
<dbReference type="Pfam" id="PF00916">
    <property type="entry name" value="Sulfate_transp"/>
    <property type="match status" value="1"/>
</dbReference>
<feature type="region of interest" description="Disordered" evidence="5">
    <location>
        <begin position="57"/>
        <end position="86"/>
    </location>
</feature>
<sequence>MADVPKKEESSQEATTVKEPEADASTRQTVPAVLPQAALGSGSMEVSAAEFAAFREWQEKQAQARQGNAAPPSPPKKQKVEDEEDMQEFQAQLVELDINFADLDPELQSKLKTSKSARKDFLAIHTTDQCYNPADGTWEAQTTAKKRDFGSTVDRSIPNLTAEDTVQQAMLQYHQRSVLPSLDQLHLCCDSFYKMAQHEFSVIQHSLERHASQLNTLERSRANKTILLLDLPPLFNKKSLDTNIGYYLQATGLSWNDIAALHNHMVSSQSAVVRLEFVTETQAQTFRDTMRQGRRYWRDPQSQDCKIRVEQDQPTDDRVAMQPYFALLDVLSELYVEETGQEEHASLQTWRQTLQIWTPRGEEPKTLIGQVSYVLDPRFARRYSCLLLVHDRFYDKFLDRWHDKFSRRLRDTLFLTQALKRATADRTTVQRASFDKAFDLTTAVSPQAFPYTVMPVRISDDLAAMLQSHPMLPFQGAGGMTALTAQAFLDQGYDDYGKGSPKAKGSGKGKSQSKRTDYQVAAVYGLLRDAKQSQLQAVKWRAHVNKGNIMETIMNTQIDISSQIAFMNQIAYSPSAPREQQKEVTLEKKAMNALIFWQNAELMDLKAVELLTEREFSLDKELRGIGFSNLLSALLGGGWPCYILCSLNVTCYRLGGRSKFVGTCLSLGAILCLFVASKLLYRLPRVLPGSLFMWLGLVFVKETIVDICSKHTHKSDVFIVGVMSLVVKFYGFNNALLVGTLLAMSFFTIRYSGSQVGVRTSGDARFYRAICTRDFAEHSALEELGHLIEVVHISGFLMFASTPAFTDAVRELLADSADGPEWILLNCQSLQGLDYSAALELATLGRKAAESQKRLVITELSSCVQEVLQQARVELKELPGPGSSVAYGLFYQSHYQSALQRCENGVLSRLGQRLPSKSQPLLGSEQAFMREVLKRYFGDFLPKDGSQDKVLDRAMGLFEKKVLEPGAVLWNAGEECTQCACVLEGTLHAYAHPSRKRTKPSSPQRKVLGDLGKDRLVCIAGPGDFIGFLAFVNTFPYEHTALVPSMQGEDSEEPESTSILVLQKSKYEELLLTDPPLGQALVRGFLRQISYEWRELSRLSGSGMKWNYVVAFWILFCLDHASSAEDAQAESRDLAAIRLLHITDSHISLSNEAPPRSTRMFSAFARSRNRDTKSLTTPQQEFSRLVGLAQDLQVDLVVLGGDIVNFPSNQTVTWVLEQLRTAGTSFVYTSGNHDWLLEGQQGASSYDAARIPELASTLRPFYEQSLSNGGSCYMSLGDWSRPGAGILYGCTMVKGLLLLFIDNSNYQVDADQLEFTRLQVESASKDTPIVILLHIPLMLPGATLAAKELCGHAQWGAATDTLWQVEGRPRWPAGNLQSTLDFRDLLQAKAAPSGPVVAVLSGHTHEDAVVSLSLPADACEPSGRSWTVRSEGGREKTQEVSAALQYTTHTAAEGAYRVLTIY</sequence>
<dbReference type="SUPFAM" id="SSF56300">
    <property type="entry name" value="Metallo-dependent phosphatases"/>
    <property type="match status" value="1"/>
</dbReference>
<name>A0A1Q9DTT6_SYMMI</name>
<feature type="domain" description="STAS" evidence="8">
    <location>
        <begin position="790"/>
        <end position="873"/>
    </location>
</feature>
<feature type="transmembrane region" description="Helical" evidence="6">
    <location>
        <begin position="717"/>
        <end position="747"/>
    </location>
</feature>
<feature type="domain" description="Cyclic nucleotide-binding" evidence="7">
    <location>
        <begin position="941"/>
        <end position="1088"/>
    </location>
</feature>
<dbReference type="InterPro" id="IPR011547">
    <property type="entry name" value="SLC26A/SulP_dom"/>
</dbReference>
<proteinExistence type="predicted"/>
<dbReference type="PANTHER" id="PTHR43310">
    <property type="entry name" value="SULFATE TRANSPORTER YBAR-RELATED"/>
    <property type="match status" value="1"/>
</dbReference>
<dbReference type="EMBL" id="LSRX01000392">
    <property type="protein sequence ID" value="OLP98548.1"/>
    <property type="molecule type" value="Genomic_DNA"/>
</dbReference>
<dbReference type="InterPro" id="IPR002645">
    <property type="entry name" value="STAS_dom"/>
</dbReference>
<evidence type="ECO:0000259" key="7">
    <source>
        <dbReference type="PROSITE" id="PS50042"/>
    </source>
</evidence>
<evidence type="ECO:0000256" key="1">
    <source>
        <dbReference type="ARBA" id="ARBA00004141"/>
    </source>
</evidence>
<organism evidence="9 10">
    <name type="scientific">Symbiodinium microadriaticum</name>
    <name type="common">Dinoflagellate</name>
    <name type="synonym">Zooxanthella microadriatica</name>
    <dbReference type="NCBI Taxonomy" id="2951"/>
    <lineage>
        <taxon>Eukaryota</taxon>
        <taxon>Sar</taxon>
        <taxon>Alveolata</taxon>
        <taxon>Dinophyceae</taxon>
        <taxon>Suessiales</taxon>
        <taxon>Symbiodiniaceae</taxon>
        <taxon>Symbiodinium</taxon>
    </lineage>
</organism>
<feature type="transmembrane region" description="Helical" evidence="6">
    <location>
        <begin position="630"/>
        <end position="649"/>
    </location>
</feature>
<feature type="transmembrane region" description="Helical" evidence="6">
    <location>
        <begin position="661"/>
        <end position="681"/>
    </location>
</feature>
<keyword evidence="4 6" id="KW-0472">Membrane</keyword>
<dbReference type="GO" id="GO:0016020">
    <property type="term" value="C:membrane"/>
    <property type="evidence" value="ECO:0007669"/>
    <property type="project" value="UniProtKB-SubCell"/>
</dbReference>
<dbReference type="GO" id="GO:0016787">
    <property type="term" value="F:hydrolase activity"/>
    <property type="evidence" value="ECO:0007669"/>
    <property type="project" value="InterPro"/>
</dbReference>
<keyword evidence="2 6" id="KW-0812">Transmembrane</keyword>
<dbReference type="PROSITE" id="PS50042">
    <property type="entry name" value="CNMP_BINDING_3"/>
    <property type="match status" value="1"/>
</dbReference>
<evidence type="ECO:0000259" key="8">
    <source>
        <dbReference type="PROSITE" id="PS50801"/>
    </source>
</evidence>
<evidence type="ECO:0000313" key="10">
    <source>
        <dbReference type="Proteomes" id="UP000186817"/>
    </source>
</evidence>
<dbReference type="Proteomes" id="UP000186817">
    <property type="component" value="Unassembled WGS sequence"/>
</dbReference>
<evidence type="ECO:0000313" key="9">
    <source>
        <dbReference type="EMBL" id="OLP98548.1"/>
    </source>
</evidence>
<feature type="region of interest" description="Disordered" evidence="5">
    <location>
        <begin position="1"/>
        <end position="33"/>
    </location>
</feature>
<dbReference type="InterPro" id="IPR018490">
    <property type="entry name" value="cNMP-bd_dom_sf"/>
</dbReference>
<evidence type="ECO:0000256" key="3">
    <source>
        <dbReference type="ARBA" id="ARBA00022989"/>
    </source>
</evidence>
<dbReference type="InterPro" id="IPR052706">
    <property type="entry name" value="Membrane-Transporter-like"/>
</dbReference>
<dbReference type="Gene3D" id="3.60.21.10">
    <property type="match status" value="1"/>
</dbReference>
<keyword evidence="3 6" id="KW-1133">Transmembrane helix</keyword>
<dbReference type="InterPro" id="IPR004843">
    <property type="entry name" value="Calcineurin-like_PHP"/>
</dbReference>
<dbReference type="InterPro" id="IPR036513">
    <property type="entry name" value="STAS_dom_sf"/>
</dbReference>
<gene>
    <name evidence="9" type="primary">YGR125W</name>
    <name evidence="9" type="ORF">AK812_SmicGene19002</name>
</gene>
<dbReference type="Pfam" id="PF00149">
    <property type="entry name" value="Metallophos"/>
    <property type="match status" value="1"/>
</dbReference>
<dbReference type="CDD" id="cd00038">
    <property type="entry name" value="CAP_ED"/>
    <property type="match status" value="1"/>
</dbReference>
<feature type="transmembrane region" description="Helical" evidence="6">
    <location>
        <begin position="687"/>
        <end position="705"/>
    </location>
</feature>
<accession>A0A1Q9DTT6</accession>
<comment type="caution">
    <text evidence="9">The sequence shown here is derived from an EMBL/GenBank/DDBJ whole genome shotgun (WGS) entry which is preliminary data.</text>
</comment>
<dbReference type="InterPro" id="IPR029052">
    <property type="entry name" value="Metallo-depent_PP-like"/>
</dbReference>
<dbReference type="SUPFAM" id="SSF52091">
    <property type="entry name" value="SpoIIaa-like"/>
    <property type="match status" value="1"/>
</dbReference>
<evidence type="ECO:0000256" key="2">
    <source>
        <dbReference type="ARBA" id="ARBA00022692"/>
    </source>
</evidence>
<dbReference type="CDD" id="cd07042">
    <property type="entry name" value="STAS_SulP_like_sulfate_transporter"/>
    <property type="match status" value="1"/>
</dbReference>
<dbReference type="Gene3D" id="2.60.120.10">
    <property type="entry name" value="Jelly Rolls"/>
    <property type="match status" value="1"/>
</dbReference>
<dbReference type="SUPFAM" id="SSF51206">
    <property type="entry name" value="cAMP-binding domain-like"/>
    <property type="match status" value="1"/>
</dbReference>
<protein>
    <submittedName>
        <fullName evidence="9">Putative vacuolar membrane protein</fullName>
    </submittedName>
</protein>
<evidence type="ECO:0000256" key="4">
    <source>
        <dbReference type="ARBA" id="ARBA00023136"/>
    </source>
</evidence>
<dbReference type="PANTHER" id="PTHR43310:SF1">
    <property type="entry name" value="SULFATE TRANSPORTER YBAR-RELATED"/>
    <property type="match status" value="1"/>
</dbReference>
<evidence type="ECO:0000256" key="6">
    <source>
        <dbReference type="SAM" id="Phobius"/>
    </source>
</evidence>
<keyword evidence="10" id="KW-1185">Reference proteome</keyword>
<reference evidence="9 10" key="1">
    <citation type="submission" date="2016-02" db="EMBL/GenBank/DDBJ databases">
        <title>Genome analysis of coral dinoflagellate symbionts highlights evolutionary adaptations to a symbiotic lifestyle.</title>
        <authorList>
            <person name="Aranda M."/>
            <person name="Li Y."/>
            <person name="Liew Y.J."/>
            <person name="Baumgarten S."/>
            <person name="Simakov O."/>
            <person name="Wilson M."/>
            <person name="Piel J."/>
            <person name="Ashoor H."/>
            <person name="Bougouffa S."/>
            <person name="Bajic V.B."/>
            <person name="Ryu T."/>
            <person name="Ravasi T."/>
            <person name="Bayer T."/>
            <person name="Micklem G."/>
            <person name="Kim H."/>
            <person name="Bhak J."/>
            <person name="Lajeunesse T.C."/>
            <person name="Voolstra C.R."/>
        </authorList>
    </citation>
    <scope>NUCLEOTIDE SEQUENCE [LARGE SCALE GENOMIC DNA]</scope>
    <source>
        <strain evidence="9 10">CCMP2467</strain>
    </source>
</reference>
<comment type="subcellular location">
    <subcellularLocation>
        <location evidence="1">Membrane</location>
        <topology evidence="1">Multi-pass membrane protein</topology>
    </subcellularLocation>
</comment>
<dbReference type="OrthoDB" id="409725at2759"/>